<dbReference type="Pfam" id="PF06296">
    <property type="entry name" value="RelE"/>
    <property type="match status" value="1"/>
</dbReference>
<protein>
    <recommendedName>
        <fullName evidence="2">RelE-like translational repressor toxin</fullName>
    </recommendedName>
</protein>
<dbReference type="EMBL" id="UOEL01000074">
    <property type="protein sequence ID" value="VAW11874.1"/>
    <property type="molecule type" value="Genomic_DNA"/>
</dbReference>
<accession>A0A3B0TTD3</accession>
<organism evidence="1">
    <name type="scientific">hydrothermal vent metagenome</name>
    <dbReference type="NCBI Taxonomy" id="652676"/>
    <lineage>
        <taxon>unclassified sequences</taxon>
        <taxon>metagenomes</taxon>
        <taxon>ecological metagenomes</taxon>
    </lineage>
</organism>
<evidence type="ECO:0008006" key="2">
    <source>
        <dbReference type="Google" id="ProtNLM"/>
    </source>
</evidence>
<dbReference type="InterPro" id="IPR035093">
    <property type="entry name" value="RelE/ParE_toxin_dom_sf"/>
</dbReference>
<proteinExistence type="predicted"/>
<dbReference type="AlphaFoldDB" id="A0A3B0TTD3"/>
<sequence length="110" mass="12164">MSFDIIATEPFERKLKKLAKKHKSIKTDLLSVINELAANPTLGTPLGKGCYKVRVAITSKGKGKSGGARIITYVRVLKETVFLLDIYDKSDQSTISDKKLKLLIELLADD</sequence>
<reference evidence="1" key="1">
    <citation type="submission" date="2018-06" db="EMBL/GenBank/DDBJ databases">
        <authorList>
            <person name="Zhirakovskaya E."/>
        </authorList>
    </citation>
    <scope>NUCLEOTIDE SEQUENCE</scope>
</reference>
<dbReference type="PIRSF" id="PIRSF039032">
    <property type="entry name" value="HigB-2"/>
    <property type="match status" value="1"/>
</dbReference>
<dbReference type="Gene3D" id="3.30.2310.20">
    <property type="entry name" value="RelE-like"/>
    <property type="match status" value="1"/>
</dbReference>
<name>A0A3B0TTD3_9ZZZZ</name>
<dbReference type="InterPro" id="IPR009387">
    <property type="entry name" value="HigB-2"/>
</dbReference>
<gene>
    <name evidence="1" type="ORF">MNBD_BACTEROID03-2628</name>
</gene>
<evidence type="ECO:0000313" key="1">
    <source>
        <dbReference type="EMBL" id="VAW11874.1"/>
    </source>
</evidence>